<evidence type="ECO:0000313" key="3">
    <source>
        <dbReference type="Proteomes" id="UP001497522"/>
    </source>
</evidence>
<evidence type="ECO:0000256" key="1">
    <source>
        <dbReference type="SAM" id="Coils"/>
    </source>
</evidence>
<keyword evidence="1" id="KW-0175">Coiled coil</keyword>
<accession>A0ABP1A5I5</accession>
<gene>
    <name evidence="2" type="ORF">CSSPJE1EN2_LOCUS763</name>
</gene>
<keyword evidence="3" id="KW-1185">Reference proteome</keyword>
<dbReference type="EMBL" id="OZ023702">
    <property type="protein sequence ID" value="CAK9857768.1"/>
    <property type="molecule type" value="Genomic_DNA"/>
</dbReference>
<proteinExistence type="predicted"/>
<sequence>MLTHGELLVDDDHSTSFQASSSARGKTRDIVIHQGGVWHATDTPGFGEIAQGGTLPTKEAANIIVKECVRKVSYSHLLYVVRMDRMIVYDERLWKFFNQGFAGAVEKKNFTDVVTNCDEEAHIPQYDHDETALPQTLSGCERLVYVSFPPIVREDDELENENREIRRESLDRVERKLKDAELADWDVSHHPVAASLNDESMGICCNWLKSPFDPVQKLRWNSCFENFVLLPK</sequence>
<organism evidence="2 3">
    <name type="scientific">Sphagnum jensenii</name>
    <dbReference type="NCBI Taxonomy" id="128206"/>
    <lineage>
        <taxon>Eukaryota</taxon>
        <taxon>Viridiplantae</taxon>
        <taxon>Streptophyta</taxon>
        <taxon>Embryophyta</taxon>
        <taxon>Bryophyta</taxon>
        <taxon>Sphagnophytina</taxon>
        <taxon>Sphagnopsida</taxon>
        <taxon>Sphagnales</taxon>
        <taxon>Sphagnaceae</taxon>
        <taxon>Sphagnum</taxon>
    </lineage>
</organism>
<evidence type="ECO:0000313" key="2">
    <source>
        <dbReference type="EMBL" id="CAK9857768.1"/>
    </source>
</evidence>
<name>A0ABP1A5I5_9BRYO</name>
<dbReference type="Gene3D" id="3.40.50.300">
    <property type="entry name" value="P-loop containing nucleotide triphosphate hydrolases"/>
    <property type="match status" value="1"/>
</dbReference>
<dbReference type="InterPro" id="IPR027417">
    <property type="entry name" value="P-loop_NTPase"/>
</dbReference>
<dbReference type="Proteomes" id="UP001497522">
    <property type="component" value="Chromosome 1"/>
</dbReference>
<protein>
    <submittedName>
        <fullName evidence="2">Uncharacterized protein</fullName>
    </submittedName>
</protein>
<reference evidence="2 3" key="1">
    <citation type="submission" date="2024-03" db="EMBL/GenBank/DDBJ databases">
        <authorList>
            <consortium name="ELIXIR-Norway"/>
            <consortium name="Elixir Norway"/>
        </authorList>
    </citation>
    <scope>NUCLEOTIDE SEQUENCE [LARGE SCALE GENOMIC DNA]</scope>
</reference>
<feature type="coiled-coil region" evidence="1">
    <location>
        <begin position="151"/>
        <end position="183"/>
    </location>
</feature>